<evidence type="ECO:0000313" key="1">
    <source>
        <dbReference type="EMBL" id="KAI8433424.1"/>
    </source>
</evidence>
<evidence type="ECO:0000313" key="2">
    <source>
        <dbReference type="Proteomes" id="UP001064048"/>
    </source>
</evidence>
<proteinExistence type="predicted"/>
<reference evidence="1 2" key="1">
    <citation type="journal article" date="2022" name="Genome Biol. Evol.">
        <title>The Spruce Budworm Genome: Reconstructing the Evolutionary History of Antifreeze Proteins.</title>
        <authorList>
            <person name="Beliveau C."/>
            <person name="Gagne P."/>
            <person name="Picq S."/>
            <person name="Vernygora O."/>
            <person name="Keeling C.I."/>
            <person name="Pinkney K."/>
            <person name="Doucet D."/>
            <person name="Wen F."/>
            <person name="Johnston J.S."/>
            <person name="Maaroufi H."/>
            <person name="Boyle B."/>
            <person name="Laroche J."/>
            <person name="Dewar K."/>
            <person name="Juretic N."/>
            <person name="Blackburn G."/>
            <person name="Nisole A."/>
            <person name="Brunet B."/>
            <person name="Brandao M."/>
            <person name="Lumley L."/>
            <person name="Duan J."/>
            <person name="Quan G."/>
            <person name="Lucarotti C.J."/>
            <person name="Roe A.D."/>
            <person name="Sperling F.A.H."/>
            <person name="Levesque R.C."/>
            <person name="Cusson M."/>
        </authorList>
    </citation>
    <scope>NUCLEOTIDE SEQUENCE [LARGE SCALE GENOMIC DNA]</scope>
    <source>
        <strain evidence="1">Glfc:IPQL:Cfum</strain>
    </source>
</reference>
<sequence>MYPNDKNGLKLPFNQKIDHNMLKTIQNLCYNKTNAPFNMTSPFLVDNILHHQKANLHNQYLNQQIEYVMQRNYEHSRETSPEVEKADEEDLNREENKMDDDSKTDDDEFNKTEYYNGDFKNEEKEVLNIPNLGRRCQNCNGFDCSPFACKKSGITRLEELEKRFQMGYQDGSDEDGKDKAFTDELVRCEELEKKPMLKFSVSAILGDREDSSAKNSVSDYRQPMMTPWPIAKPIASRPIPVQHQHLQHLLAHCHHPYLAVRPSQAHTQVFPLPGAFPWAHSSRERAEQCSFAGGARSARIATTILLSNPAVKQQCLHCCVSAWRVRQPVKLLARKPRRGMMRRAVFSDLQRKGLEKRFQVQKYISKPDRKKLAEKLGLKDSQVKIWFQNRRMKWRNSKERELLASGGSREQTLPNKNNPHPDLSDAEADKKPAPDDEEKFAAAAEFRGYEDKMAPPFYRDSQPFSNMEDGEDFDSDSASDEEINVT</sequence>
<dbReference type="EMBL" id="CM046128">
    <property type="protein sequence ID" value="KAI8433424.1"/>
    <property type="molecule type" value="Genomic_DNA"/>
</dbReference>
<protein>
    <submittedName>
        <fullName evidence="1">Uncharacterized protein</fullName>
    </submittedName>
</protein>
<gene>
    <name evidence="1" type="ORF">MSG28_015463</name>
</gene>
<name>A0ACC0KAG0_CHOFU</name>
<comment type="caution">
    <text evidence="1">The sequence shown here is derived from an EMBL/GenBank/DDBJ whole genome shotgun (WGS) entry which is preliminary data.</text>
</comment>
<keyword evidence="2" id="KW-1185">Reference proteome</keyword>
<dbReference type="Proteomes" id="UP001064048">
    <property type="component" value="Chromosome 28"/>
</dbReference>
<organism evidence="1 2">
    <name type="scientific">Choristoneura fumiferana</name>
    <name type="common">Spruce budworm moth</name>
    <name type="synonym">Archips fumiferana</name>
    <dbReference type="NCBI Taxonomy" id="7141"/>
    <lineage>
        <taxon>Eukaryota</taxon>
        <taxon>Metazoa</taxon>
        <taxon>Ecdysozoa</taxon>
        <taxon>Arthropoda</taxon>
        <taxon>Hexapoda</taxon>
        <taxon>Insecta</taxon>
        <taxon>Pterygota</taxon>
        <taxon>Neoptera</taxon>
        <taxon>Endopterygota</taxon>
        <taxon>Lepidoptera</taxon>
        <taxon>Glossata</taxon>
        <taxon>Ditrysia</taxon>
        <taxon>Tortricoidea</taxon>
        <taxon>Tortricidae</taxon>
        <taxon>Tortricinae</taxon>
        <taxon>Choristoneura</taxon>
    </lineage>
</organism>
<accession>A0ACC0KAG0</accession>